<reference evidence="2" key="1">
    <citation type="submission" date="2009-05" db="EMBL/GenBank/DDBJ databases">
        <title>Complete sequence of chromosome of Thauera sp. MZ1T.</title>
        <authorList>
            <consortium name="US DOE Joint Genome Institute"/>
            <person name="Lucas S."/>
            <person name="Copeland A."/>
            <person name="Lapidus A."/>
            <person name="Glavina del Rio T."/>
            <person name="Dalin E."/>
            <person name="Tice H."/>
            <person name="Bruce D."/>
            <person name="Goodwin L."/>
            <person name="Pitluck S."/>
            <person name="Sims D."/>
            <person name="Brettin T."/>
            <person name="Detter J.C."/>
            <person name="Han C."/>
            <person name="Larimer F."/>
            <person name="Land M."/>
            <person name="Hauser L."/>
            <person name="Kyrpides N."/>
            <person name="Mikhailova N."/>
            <person name="Sayler G.S."/>
        </authorList>
    </citation>
    <scope>NUCLEOTIDE SEQUENCE [LARGE SCALE GENOMIC DNA]</scope>
    <source>
        <strain evidence="2">MZ1T</strain>
    </source>
</reference>
<dbReference type="Proteomes" id="UP000002186">
    <property type="component" value="Chromosome"/>
</dbReference>
<dbReference type="OrthoDB" id="159933at2"/>
<reference evidence="1 2" key="2">
    <citation type="journal article" date="2012" name="Stand. Genomic Sci.">
        <title>Complete genome sequence of Thauera aminoaromatica strain MZ1T.</title>
        <authorList>
            <person name="Jiang K."/>
            <person name="Sanseverino J."/>
            <person name="Chauhan A."/>
            <person name="Lucas S."/>
            <person name="Copeland A."/>
            <person name="Lapidus A."/>
            <person name="Del Rio T.G."/>
            <person name="Dalin E."/>
            <person name="Tice H."/>
            <person name="Bruce D."/>
            <person name="Goodwin L."/>
            <person name="Pitluck S."/>
            <person name="Sims D."/>
            <person name="Brettin T."/>
            <person name="Detter J.C."/>
            <person name="Han C."/>
            <person name="Chang Y.J."/>
            <person name="Larimer F."/>
            <person name="Land M."/>
            <person name="Hauser L."/>
            <person name="Kyrpides N.C."/>
            <person name="Mikhailova N."/>
            <person name="Moser S."/>
            <person name="Jegier P."/>
            <person name="Close D."/>
            <person name="Debruyn J.M."/>
            <person name="Wang Y."/>
            <person name="Layton A.C."/>
            <person name="Allen M.S."/>
            <person name="Sayler G.S."/>
        </authorList>
    </citation>
    <scope>NUCLEOTIDE SEQUENCE [LARGE SCALE GENOMIC DNA]</scope>
    <source>
        <strain evidence="1 2">MZ1T</strain>
    </source>
</reference>
<evidence type="ECO:0000313" key="1">
    <source>
        <dbReference type="EMBL" id="ACR01464.1"/>
    </source>
</evidence>
<sequence>MATGRSTQLTRQIGEHLVASELGRMDIIATPFSGNVPQFDLLASTQTGIAFPVQVKAINGPSWQFNAASFLQIEIKDDYQTVLGPRLGIDQSIVCVLVLLRSAGTDAFYTLTVADLQELLRQHYKGGRRPKNPQSTHCALWPKHLVGFEGWAALLERAHGEA</sequence>
<dbReference type="KEGG" id="tmz:Tmz1t_2865"/>
<keyword evidence="2" id="KW-1185">Reference proteome</keyword>
<dbReference type="STRING" id="85643.Tmz1t_2865"/>
<protein>
    <recommendedName>
        <fullName evidence="3">DUF4365 domain-containing protein</fullName>
    </recommendedName>
</protein>
<dbReference type="RefSeq" id="WP_012585718.1">
    <property type="nucleotide sequence ID" value="NC_011662.2"/>
</dbReference>
<dbReference type="EMBL" id="CP001281">
    <property type="protein sequence ID" value="ACR01464.1"/>
    <property type="molecule type" value="Genomic_DNA"/>
</dbReference>
<dbReference type="AlphaFoldDB" id="C4KAN8"/>
<organism evidence="1 2">
    <name type="scientific">Thauera aminoaromatica</name>
    <dbReference type="NCBI Taxonomy" id="164330"/>
    <lineage>
        <taxon>Bacteria</taxon>
        <taxon>Pseudomonadati</taxon>
        <taxon>Pseudomonadota</taxon>
        <taxon>Betaproteobacteria</taxon>
        <taxon>Rhodocyclales</taxon>
        <taxon>Zoogloeaceae</taxon>
        <taxon>Thauera</taxon>
    </lineage>
</organism>
<name>C4KAN8_THASP</name>
<proteinExistence type="predicted"/>
<evidence type="ECO:0008006" key="3">
    <source>
        <dbReference type="Google" id="ProtNLM"/>
    </source>
</evidence>
<accession>C4KAN8</accession>
<dbReference type="HOGENOM" id="CLU_1459460_0_0_4"/>
<evidence type="ECO:0000313" key="2">
    <source>
        <dbReference type="Proteomes" id="UP000002186"/>
    </source>
</evidence>
<dbReference type="eggNOG" id="ENOG5033ZC2">
    <property type="taxonomic scope" value="Bacteria"/>
</dbReference>
<gene>
    <name evidence="1" type="ordered locus">Tmz1t_2865</name>
</gene>